<dbReference type="Gene3D" id="3.40.50.300">
    <property type="entry name" value="P-loop containing nucleotide triphosphate hydrolases"/>
    <property type="match status" value="1"/>
</dbReference>
<name>B8HLI5_CYAP4</name>
<dbReference type="STRING" id="395961.Cyan7425_1087"/>
<comment type="similarity">
    <text evidence="3">Belongs to the CpsD/CapB family.</text>
</comment>
<keyword evidence="6" id="KW-1003">Cell membrane</keyword>
<evidence type="ECO:0000256" key="1">
    <source>
        <dbReference type="ARBA" id="ARBA00004429"/>
    </source>
</evidence>
<comment type="similarity">
    <text evidence="2">Belongs to the CpsC/CapA family.</text>
</comment>
<dbReference type="EC" id="2.7.10.2" evidence="5"/>
<dbReference type="HOGENOM" id="CLU_009912_2_2_3"/>
<dbReference type="GO" id="GO:0005886">
    <property type="term" value="C:plasma membrane"/>
    <property type="evidence" value="ECO:0007669"/>
    <property type="project" value="UniProtKB-SubCell"/>
</dbReference>
<dbReference type="EMBL" id="CP001344">
    <property type="protein sequence ID" value="ACL43473.1"/>
    <property type="molecule type" value="Genomic_DNA"/>
</dbReference>
<dbReference type="InterPro" id="IPR025669">
    <property type="entry name" value="AAA_dom"/>
</dbReference>
<keyword evidence="13 18" id="KW-1133">Transmembrane helix</keyword>
<evidence type="ECO:0000256" key="9">
    <source>
        <dbReference type="ARBA" id="ARBA00022692"/>
    </source>
</evidence>
<dbReference type="InterPro" id="IPR005702">
    <property type="entry name" value="Wzc-like_C"/>
</dbReference>
<evidence type="ECO:0000256" key="15">
    <source>
        <dbReference type="ARBA" id="ARBA00023137"/>
    </source>
</evidence>
<dbReference type="CDD" id="cd05387">
    <property type="entry name" value="BY-kinase"/>
    <property type="match status" value="1"/>
</dbReference>
<dbReference type="PANTHER" id="PTHR32309">
    <property type="entry name" value="TYROSINE-PROTEIN KINASE"/>
    <property type="match status" value="1"/>
</dbReference>
<evidence type="ECO:0000313" key="21">
    <source>
        <dbReference type="EMBL" id="ACL43473.1"/>
    </source>
</evidence>
<dbReference type="KEGG" id="cyn:Cyan7425_1087"/>
<evidence type="ECO:0000256" key="12">
    <source>
        <dbReference type="ARBA" id="ARBA00022840"/>
    </source>
</evidence>
<dbReference type="Pfam" id="PF13614">
    <property type="entry name" value="AAA_31"/>
    <property type="match status" value="1"/>
</dbReference>
<accession>B8HLI5</accession>
<dbReference type="OrthoDB" id="9758283at2"/>
<evidence type="ECO:0000259" key="19">
    <source>
        <dbReference type="Pfam" id="PF02706"/>
    </source>
</evidence>
<keyword evidence="8 21" id="KW-0808">Transferase</keyword>
<evidence type="ECO:0000256" key="2">
    <source>
        <dbReference type="ARBA" id="ARBA00006683"/>
    </source>
</evidence>
<dbReference type="InterPro" id="IPR027417">
    <property type="entry name" value="P-loop_NTPase"/>
</dbReference>
<evidence type="ECO:0000256" key="3">
    <source>
        <dbReference type="ARBA" id="ARBA00007316"/>
    </source>
</evidence>
<dbReference type="AlphaFoldDB" id="B8HLI5"/>
<feature type="transmembrane region" description="Helical" evidence="18">
    <location>
        <begin position="52"/>
        <end position="71"/>
    </location>
</feature>
<keyword evidence="15" id="KW-0829">Tyrosine-protein kinase</keyword>
<evidence type="ECO:0000256" key="8">
    <source>
        <dbReference type="ARBA" id="ARBA00022679"/>
    </source>
</evidence>
<proteinExistence type="inferred from homology"/>
<comment type="similarity">
    <text evidence="4">Belongs to the etk/wzc family.</text>
</comment>
<dbReference type="InterPro" id="IPR050445">
    <property type="entry name" value="Bact_polysacc_biosynth/exp"/>
</dbReference>
<sequence>MNPELPELSANSVNSGLVKEEYSQIIPPSYYRPQEKGTLGLKDFLGIARRRWLLILGVASSVFTLTAVWTLTRTPIYTTSFEILVKPIESSPELAEGSPGSNRLLYEAGKASNHSTLIEVLRTPRVLQAAADTLQTKYPQLTVTNVSNRTWIEQLPGTDILEVSYTDTDPVRALAVAQELGKTYVSYGDSLRKSSITQGITFVQRQLPTLQARVQQLQNELQNFQQQHTLVDPGSRGQSLSAALDDVQAKQQETITALAETQATYSALRSQLGNIPPSEAIAASNLSAAPRYQALLARLQEIETKIAEASATYQPDSPQMQVLLENRANLLPLLQREARQLLGGQPMPRNQGNSFGVSQELNTKLVETANTLQMLQTRDRALKTAEASLRQQFQLVPVLSRQYIDLQRQLKIATESLERFLATRETLEIEAAQKAQPWQLMSNPVLPGTPVSPDIPRNLSLGLLGALLLGAGAALLAEKMHDVFHSHEDLRRELALPVLGMIPFNPKSRNKTAQVLGGITDSKLTNSFQSRSFMESFRSLYSNLRLLGTDSPIRSLVLSSALPADGKSTTSYNMALAAAVMGQRVLLVDADLRRPTVHTRLELPNLQGLSNAITANLPLTQVIQQSSLEENLFIMTAGQIPPDPTRLLASGRMRELMKELEANFDLVIYDAPPVVGFADSVLLSSNTDGCLLVVGLGQTEKAALQQALDYLKVSNTPILGVIANSLKPYTNDQAFNKQYYYRYYIDQEMERDEEPEPELRIPS</sequence>
<gene>
    <name evidence="21" type="ordered locus">Cyan7425_1087</name>
</gene>
<dbReference type="PANTHER" id="PTHR32309:SF13">
    <property type="entry name" value="FERRIC ENTEROBACTIN TRANSPORT PROTEIN FEPE"/>
    <property type="match status" value="1"/>
</dbReference>
<evidence type="ECO:0000256" key="14">
    <source>
        <dbReference type="ARBA" id="ARBA00023136"/>
    </source>
</evidence>
<evidence type="ECO:0000256" key="6">
    <source>
        <dbReference type="ARBA" id="ARBA00022475"/>
    </source>
</evidence>
<comment type="catalytic activity">
    <reaction evidence="16">
        <text>L-tyrosyl-[protein] + ATP = O-phospho-L-tyrosyl-[protein] + ADP + H(+)</text>
        <dbReference type="Rhea" id="RHEA:10596"/>
        <dbReference type="Rhea" id="RHEA-COMP:10136"/>
        <dbReference type="Rhea" id="RHEA-COMP:20101"/>
        <dbReference type="ChEBI" id="CHEBI:15378"/>
        <dbReference type="ChEBI" id="CHEBI:30616"/>
        <dbReference type="ChEBI" id="CHEBI:46858"/>
        <dbReference type="ChEBI" id="CHEBI:61978"/>
        <dbReference type="ChEBI" id="CHEBI:456216"/>
        <dbReference type="EC" id="2.7.10.2"/>
    </reaction>
</comment>
<evidence type="ECO:0000256" key="17">
    <source>
        <dbReference type="SAM" id="Coils"/>
    </source>
</evidence>
<feature type="domain" description="AAA" evidence="20">
    <location>
        <begin position="566"/>
        <end position="694"/>
    </location>
</feature>
<dbReference type="NCBIfam" id="TIGR01007">
    <property type="entry name" value="eps_fam"/>
    <property type="match status" value="1"/>
</dbReference>
<keyword evidence="12" id="KW-0067">ATP-binding</keyword>
<evidence type="ECO:0000256" key="5">
    <source>
        <dbReference type="ARBA" id="ARBA00011903"/>
    </source>
</evidence>
<evidence type="ECO:0000256" key="7">
    <source>
        <dbReference type="ARBA" id="ARBA00022519"/>
    </source>
</evidence>
<evidence type="ECO:0000256" key="13">
    <source>
        <dbReference type="ARBA" id="ARBA00022989"/>
    </source>
</evidence>
<evidence type="ECO:0000256" key="10">
    <source>
        <dbReference type="ARBA" id="ARBA00022741"/>
    </source>
</evidence>
<keyword evidence="10" id="KW-0547">Nucleotide-binding</keyword>
<evidence type="ECO:0000256" key="16">
    <source>
        <dbReference type="ARBA" id="ARBA00051245"/>
    </source>
</evidence>
<feature type="coiled-coil region" evidence="17">
    <location>
        <begin position="200"/>
        <end position="227"/>
    </location>
</feature>
<keyword evidence="11" id="KW-0418">Kinase</keyword>
<keyword evidence="14 18" id="KW-0472">Membrane</keyword>
<evidence type="ECO:0000256" key="4">
    <source>
        <dbReference type="ARBA" id="ARBA00008883"/>
    </source>
</evidence>
<evidence type="ECO:0000256" key="18">
    <source>
        <dbReference type="SAM" id="Phobius"/>
    </source>
</evidence>
<dbReference type="eggNOG" id="COG0489">
    <property type="taxonomic scope" value="Bacteria"/>
</dbReference>
<feature type="domain" description="Polysaccharide chain length determinant N-terminal" evidence="19">
    <location>
        <begin position="40"/>
        <end position="133"/>
    </location>
</feature>
<evidence type="ECO:0000256" key="11">
    <source>
        <dbReference type="ARBA" id="ARBA00022777"/>
    </source>
</evidence>
<reference evidence="21" key="1">
    <citation type="submission" date="2009-01" db="EMBL/GenBank/DDBJ databases">
        <title>Complete sequence of chromosome Cyanothece sp. PCC 7425.</title>
        <authorList>
            <consortium name="US DOE Joint Genome Institute"/>
            <person name="Lucas S."/>
            <person name="Copeland A."/>
            <person name="Lapidus A."/>
            <person name="Glavina del Rio T."/>
            <person name="Dalin E."/>
            <person name="Tice H."/>
            <person name="Bruce D."/>
            <person name="Goodwin L."/>
            <person name="Pitluck S."/>
            <person name="Sims D."/>
            <person name="Meineke L."/>
            <person name="Brettin T."/>
            <person name="Detter J.C."/>
            <person name="Han C."/>
            <person name="Larimer F."/>
            <person name="Land M."/>
            <person name="Hauser L."/>
            <person name="Kyrpides N."/>
            <person name="Ovchinnikova G."/>
            <person name="Liberton M."/>
            <person name="Stoeckel J."/>
            <person name="Banerjee A."/>
            <person name="Singh A."/>
            <person name="Page L."/>
            <person name="Sato H."/>
            <person name="Zhao L."/>
            <person name="Sherman L."/>
            <person name="Pakrasi H."/>
            <person name="Richardson P."/>
        </authorList>
    </citation>
    <scope>NUCLEOTIDE SEQUENCE</scope>
    <source>
        <strain evidence="21">PCC 7425</strain>
    </source>
</reference>
<keyword evidence="17" id="KW-0175">Coiled coil</keyword>
<dbReference type="eggNOG" id="COG3206">
    <property type="taxonomic scope" value="Bacteria"/>
</dbReference>
<evidence type="ECO:0000259" key="20">
    <source>
        <dbReference type="Pfam" id="PF13614"/>
    </source>
</evidence>
<keyword evidence="9 18" id="KW-0812">Transmembrane</keyword>
<dbReference type="GO" id="GO:0004715">
    <property type="term" value="F:non-membrane spanning protein tyrosine kinase activity"/>
    <property type="evidence" value="ECO:0007669"/>
    <property type="project" value="UniProtKB-EC"/>
</dbReference>
<comment type="subcellular location">
    <subcellularLocation>
        <location evidence="1">Cell inner membrane</location>
        <topology evidence="1">Multi-pass membrane protein</topology>
    </subcellularLocation>
</comment>
<organism evidence="21">
    <name type="scientific">Cyanothece sp. (strain PCC 7425 / ATCC 29141)</name>
    <dbReference type="NCBI Taxonomy" id="395961"/>
    <lineage>
        <taxon>Bacteria</taxon>
        <taxon>Bacillati</taxon>
        <taxon>Cyanobacteriota</taxon>
        <taxon>Cyanophyceae</taxon>
        <taxon>Gomontiellales</taxon>
        <taxon>Cyanothecaceae</taxon>
        <taxon>Cyanothece</taxon>
    </lineage>
</organism>
<protein>
    <recommendedName>
        <fullName evidence="5">non-specific protein-tyrosine kinase</fullName>
        <ecNumber evidence="5">2.7.10.2</ecNumber>
    </recommendedName>
</protein>
<dbReference type="GO" id="GO:0005524">
    <property type="term" value="F:ATP binding"/>
    <property type="evidence" value="ECO:0007669"/>
    <property type="project" value="UniProtKB-KW"/>
</dbReference>
<dbReference type="Pfam" id="PF02706">
    <property type="entry name" value="Wzz"/>
    <property type="match status" value="1"/>
</dbReference>
<dbReference type="SUPFAM" id="SSF52540">
    <property type="entry name" value="P-loop containing nucleoside triphosphate hydrolases"/>
    <property type="match status" value="1"/>
</dbReference>
<keyword evidence="7" id="KW-0997">Cell inner membrane</keyword>
<dbReference type="InterPro" id="IPR003856">
    <property type="entry name" value="LPS_length_determ_N"/>
</dbReference>